<dbReference type="InterPro" id="IPR035919">
    <property type="entry name" value="EAL_sf"/>
</dbReference>
<dbReference type="InterPro" id="IPR029787">
    <property type="entry name" value="Nucleotide_cyclase"/>
</dbReference>
<dbReference type="SMART" id="SM00052">
    <property type="entry name" value="EAL"/>
    <property type="match status" value="1"/>
</dbReference>
<dbReference type="AlphaFoldDB" id="A0A2G1UPI9"/>
<dbReference type="PROSITE" id="PS50887">
    <property type="entry name" value="GGDEF"/>
    <property type="match status" value="1"/>
</dbReference>
<reference evidence="3 4" key="1">
    <citation type="submission" date="2017-09" db="EMBL/GenBank/DDBJ databases">
        <title>The draft genome sequences of Marinobacter sp. PWS21.</title>
        <authorList>
            <person name="Cao J."/>
        </authorList>
    </citation>
    <scope>NUCLEOTIDE SEQUENCE [LARGE SCALE GENOMIC DNA]</scope>
    <source>
        <strain evidence="3 4">PWS21</strain>
    </source>
</reference>
<dbReference type="Gene3D" id="3.20.20.450">
    <property type="entry name" value="EAL domain"/>
    <property type="match status" value="1"/>
</dbReference>
<name>A0A2G1UPI9_9GAMM</name>
<dbReference type="EMBL" id="NTFH01000004">
    <property type="protein sequence ID" value="PHQ16416.1"/>
    <property type="molecule type" value="Genomic_DNA"/>
</dbReference>
<gene>
    <name evidence="3" type="ORF">CLH61_04920</name>
</gene>
<dbReference type="Pfam" id="PF00990">
    <property type="entry name" value="GGDEF"/>
    <property type="match status" value="1"/>
</dbReference>
<feature type="domain" description="EAL" evidence="1">
    <location>
        <begin position="319"/>
        <end position="573"/>
    </location>
</feature>
<dbReference type="PANTHER" id="PTHR33121">
    <property type="entry name" value="CYCLIC DI-GMP PHOSPHODIESTERASE PDEF"/>
    <property type="match status" value="1"/>
</dbReference>
<dbReference type="InterPro" id="IPR050706">
    <property type="entry name" value="Cyclic-di-GMP_PDE-like"/>
</dbReference>
<dbReference type="InterPro" id="IPR000160">
    <property type="entry name" value="GGDEF_dom"/>
</dbReference>
<evidence type="ECO:0008006" key="5">
    <source>
        <dbReference type="Google" id="ProtNLM"/>
    </source>
</evidence>
<accession>A0A2G1UPI9</accession>
<dbReference type="SUPFAM" id="SSF55073">
    <property type="entry name" value="Nucleotide cyclase"/>
    <property type="match status" value="1"/>
</dbReference>
<keyword evidence="4" id="KW-1185">Reference proteome</keyword>
<evidence type="ECO:0000259" key="1">
    <source>
        <dbReference type="PROSITE" id="PS50883"/>
    </source>
</evidence>
<proteinExistence type="predicted"/>
<evidence type="ECO:0000259" key="2">
    <source>
        <dbReference type="PROSITE" id="PS50887"/>
    </source>
</evidence>
<dbReference type="SMART" id="SM00267">
    <property type="entry name" value="GGDEF"/>
    <property type="match status" value="1"/>
</dbReference>
<organism evidence="3 4">
    <name type="scientific">Marinobacter profundi</name>
    <dbReference type="NCBI Taxonomy" id="2666256"/>
    <lineage>
        <taxon>Bacteria</taxon>
        <taxon>Pseudomonadati</taxon>
        <taxon>Pseudomonadota</taxon>
        <taxon>Gammaproteobacteria</taxon>
        <taxon>Pseudomonadales</taxon>
        <taxon>Marinobacteraceae</taxon>
        <taxon>Marinobacter</taxon>
    </lineage>
</organism>
<dbReference type="InterPro" id="IPR043128">
    <property type="entry name" value="Rev_trsase/Diguanyl_cyclase"/>
</dbReference>
<comment type="caution">
    <text evidence="3">The sequence shown here is derived from an EMBL/GenBank/DDBJ whole genome shotgun (WGS) entry which is preliminary data.</text>
</comment>
<evidence type="ECO:0000313" key="4">
    <source>
        <dbReference type="Proteomes" id="UP000231409"/>
    </source>
</evidence>
<dbReference type="Pfam" id="PF00563">
    <property type="entry name" value="EAL"/>
    <property type="match status" value="1"/>
</dbReference>
<dbReference type="GO" id="GO:0071111">
    <property type="term" value="F:cyclic-guanylate-specific phosphodiesterase activity"/>
    <property type="evidence" value="ECO:0007669"/>
    <property type="project" value="InterPro"/>
</dbReference>
<dbReference type="PANTHER" id="PTHR33121:SF70">
    <property type="entry name" value="SIGNALING PROTEIN YKOW"/>
    <property type="match status" value="1"/>
</dbReference>
<dbReference type="PROSITE" id="PS50883">
    <property type="entry name" value="EAL"/>
    <property type="match status" value="1"/>
</dbReference>
<dbReference type="InterPro" id="IPR001633">
    <property type="entry name" value="EAL_dom"/>
</dbReference>
<evidence type="ECO:0000313" key="3">
    <source>
        <dbReference type="EMBL" id="PHQ16416.1"/>
    </source>
</evidence>
<sequence>MKLIQGGKSESATGEPRPCHRLPTSGSFLYAKIFCALPYPALVIDLASREVADVNDRALEALDCFPSEVSGADFYDLFGLAETCRAPGLALADVFDPDNPAAFSLLFEPAGRSKMFCVDGRFRVDQDGRGYLVLVLAANHEPVRLSAFPGYAPGDYQAGAGACWRNLETVAKARLRDGEYFAVAMFSLDDCRAKLTGFGEQLTTSLLTALTDRLDAALPGNVAVFRYSRDEYLLVFENTRGLDDAMELAFQALSSKIVIHDLLFSVAVSGGIYVSRPGDDLSPEVLVSKARKALDRARLEGGGHYLFFSELGVRKADLADLYLQTIRRAFYEGEFSLHFQPVVSLQDDRVNRVEAVLRWQHPESDVLKPVEFLDAIKGTALYEEAGEWLVNRALVTLERWAARGIPLSLSVNITGDHLATPGCIERLTTMLSRHNAEVVSRLELEIVESRLADEVLALGGPLRSLRKLGVRVTLVDAGDGSFDTLQRFSAELDRVKVESDLVENLEEDLASMFIVRRIIVLANELGLPVAAKGVERQDQLKLLQALGCVEVQGNLISEPLGELALIEFCREHRLRNSGDTARHENHRFVALGRTLSEHRTMFSKMLDETVCGQTILPGDQDSVRMLQELLHCYQSAQGVSPSQPRRPVSLREQNESLQDLQRQVDGGPRAGTPNPDLLKASALLLSELISTVDSFRHPAC</sequence>
<feature type="domain" description="GGDEF" evidence="2">
    <location>
        <begin position="179"/>
        <end position="310"/>
    </location>
</feature>
<dbReference type="RefSeq" id="WP_099613577.1">
    <property type="nucleotide sequence ID" value="NZ_KZ319368.1"/>
</dbReference>
<dbReference type="Gene3D" id="3.30.70.270">
    <property type="match status" value="1"/>
</dbReference>
<dbReference type="Proteomes" id="UP000231409">
    <property type="component" value="Unassembled WGS sequence"/>
</dbReference>
<dbReference type="SUPFAM" id="SSF141868">
    <property type="entry name" value="EAL domain-like"/>
    <property type="match status" value="1"/>
</dbReference>
<protein>
    <recommendedName>
        <fullName evidence="5">GGDEF domain-containing protein</fullName>
    </recommendedName>
</protein>
<dbReference type="CDD" id="cd01948">
    <property type="entry name" value="EAL"/>
    <property type="match status" value="1"/>
</dbReference>